<keyword evidence="5" id="KW-1015">Disulfide bond</keyword>
<gene>
    <name evidence="9" type="ORF">Edafosvirus59_2</name>
</gene>
<dbReference type="PANTHER" id="PTHR12645">
    <property type="entry name" value="ALR/ERV"/>
    <property type="match status" value="1"/>
</dbReference>
<accession>A0A3G4ZVP2</accession>
<dbReference type="EMBL" id="MK072124">
    <property type="protein sequence ID" value="AYV78956.1"/>
    <property type="molecule type" value="Genomic_DNA"/>
</dbReference>
<dbReference type="InterPro" id="IPR036774">
    <property type="entry name" value="ERV/ALR_sulphydryl_oxid_sf"/>
</dbReference>
<keyword evidence="7" id="KW-0472">Membrane</keyword>
<keyword evidence="7" id="KW-1133">Transmembrane helix</keyword>
<dbReference type="Gene3D" id="1.20.120.310">
    <property type="entry name" value="ERV/ALR sulfhydryl oxidase domain"/>
    <property type="match status" value="1"/>
</dbReference>
<dbReference type="SUPFAM" id="SSF69000">
    <property type="entry name" value="FAD-dependent thiol oxidase"/>
    <property type="match status" value="1"/>
</dbReference>
<evidence type="ECO:0000259" key="8">
    <source>
        <dbReference type="PROSITE" id="PS51324"/>
    </source>
</evidence>
<evidence type="ECO:0000313" key="9">
    <source>
        <dbReference type="EMBL" id="AYV78956.1"/>
    </source>
</evidence>
<comment type="cofactor">
    <cofactor evidence="1 7">
        <name>FAD</name>
        <dbReference type="ChEBI" id="CHEBI:57692"/>
    </cofactor>
</comment>
<keyword evidence="7" id="KW-0812">Transmembrane</keyword>
<dbReference type="PROSITE" id="PS51324">
    <property type="entry name" value="ERV_ALR"/>
    <property type="match status" value="1"/>
</dbReference>
<sequence length="141" mass="16559">MINIDPKLWGYHTWNFMHYITLSYSENPTEEEMNDIKNFFLLIPKVLPCEKCRKNFILNLQKYPLTPQILQSKHQLILWLINMHNEVNIELGKPLITYDDVISMIPLNNTTDEKGNGTTICIILILLILVIIGLLLYIKFK</sequence>
<dbReference type="GO" id="GO:0016971">
    <property type="term" value="F:flavin-dependent sulfhydryl oxidase activity"/>
    <property type="evidence" value="ECO:0007669"/>
    <property type="project" value="InterPro"/>
</dbReference>
<name>A0A3G4ZVP2_9VIRU</name>
<feature type="domain" description="ERV/ALR sulfhydryl oxidase" evidence="8">
    <location>
        <begin position="2"/>
        <end position="105"/>
    </location>
</feature>
<keyword evidence="2 7" id="KW-0285">Flavoprotein</keyword>
<evidence type="ECO:0000256" key="7">
    <source>
        <dbReference type="RuleBase" id="RU371123"/>
    </source>
</evidence>
<evidence type="ECO:0000256" key="3">
    <source>
        <dbReference type="ARBA" id="ARBA00022827"/>
    </source>
</evidence>
<dbReference type="InterPro" id="IPR017905">
    <property type="entry name" value="ERV/ALR_sulphydryl_oxidase"/>
</dbReference>
<keyword evidence="4 7" id="KW-0560">Oxidoreductase</keyword>
<reference evidence="9" key="1">
    <citation type="submission" date="2018-10" db="EMBL/GenBank/DDBJ databases">
        <title>Hidden diversity of soil giant viruses.</title>
        <authorList>
            <person name="Schulz F."/>
            <person name="Alteio L."/>
            <person name="Goudeau D."/>
            <person name="Ryan E.M."/>
            <person name="Malmstrom R.R."/>
            <person name="Blanchard J."/>
            <person name="Woyke T."/>
        </authorList>
    </citation>
    <scope>NUCLEOTIDE SEQUENCE</scope>
    <source>
        <strain evidence="9">EDV1</strain>
    </source>
</reference>
<evidence type="ECO:0000256" key="4">
    <source>
        <dbReference type="ARBA" id="ARBA00023002"/>
    </source>
</evidence>
<proteinExistence type="predicted"/>
<evidence type="ECO:0000256" key="1">
    <source>
        <dbReference type="ARBA" id="ARBA00001974"/>
    </source>
</evidence>
<dbReference type="EC" id="1.8.3.2" evidence="7"/>
<evidence type="ECO:0000256" key="5">
    <source>
        <dbReference type="ARBA" id="ARBA00023157"/>
    </source>
</evidence>
<dbReference type="PANTHER" id="PTHR12645:SF0">
    <property type="entry name" value="FAD-LINKED SULFHYDRYL OXIDASE ALR"/>
    <property type="match status" value="1"/>
</dbReference>
<evidence type="ECO:0000256" key="2">
    <source>
        <dbReference type="ARBA" id="ARBA00022630"/>
    </source>
</evidence>
<dbReference type="GO" id="GO:0050660">
    <property type="term" value="F:flavin adenine dinucleotide binding"/>
    <property type="evidence" value="ECO:0007669"/>
    <property type="project" value="TreeGrafter"/>
</dbReference>
<dbReference type="InterPro" id="IPR039799">
    <property type="entry name" value="ALR/ERV"/>
</dbReference>
<comment type="catalytic activity">
    <reaction evidence="6 7">
        <text>2 R'C(R)SH + O2 = R'C(R)S-S(R)CR' + H2O2</text>
        <dbReference type="Rhea" id="RHEA:17357"/>
        <dbReference type="ChEBI" id="CHEBI:15379"/>
        <dbReference type="ChEBI" id="CHEBI:16240"/>
        <dbReference type="ChEBI" id="CHEBI:16520"/>
        <dbReference type="ChEBI" id="CHEBI:17412"/>
        <dbReference type="EC" id="1.8.3.2"/>
    </reaction>
</comment>
<keyword evidence="3 7" id="KW-0274">FAD</keyword>
<evidence type="ECO:0000256" key="6">
    <source>
        <dbReference type="ARBA" id="ARBA00048864"/>
    </source>
</evidence>
<protein>
    <recommendedName>
        <fullName evidence="7">Sulfhydryl oxidase</fullName>
        <ecNumber evidence="7">1.8.3.2</ecNumber>
    </recommendedName>
</protein>
<dbReference type="Pfam" id="PF04777">
    <property type="entry name" value="Evr1_Alr"/>
    <property type="match status" value="1"/>
</dbReference>
<organism evidence="9">
    <name type="scientific">Edafosvirus sp</name>
    <dbReference type="NCBI Taxonomy" id="2487765"/>
    <lineage>
        <taxon>Viruses</taxon>
        <taxon>Varidnaviria</taxon>
        <taxon>Bamfordvirae</taxon>
        <taxon>Nucleocytoviricota</taxon>
        <taxon>Megaviricetes</taxon>
        <taxon>Imitervirales</taxon>
        <taxon>Mimiviridae</taxon>
        <taxon>Klosneuvirinae</taxon>
    </lineage>
</organism>
<feature type="transmembrane region" description="Helical" evidence="7">
    <location>
        <begin position="117"/>
        <end position="138"/>
    </location>
</feature>